<name>A0ABD3R3A4_9STRA</name>
<organism evidence="1 2">
    <name type="scientific">Cyclostephanos tholiformis</name>
    <dbReference type="NCBI Taxonomy" id="382380"/>
    <lineage>
        <taxon>Eukaryota</taxon>
        <taxon>Sar</taxon>
        <taxon>Stramenopiles</taxon>
        <taxon>Ochrophyta</taxon>
        <taxon>Bacillariophyta</taxon>
        <taxon>Coscinodiscophyceae</taxon>
        <taxon>Thalassiosirophycidae</taxon>
        <taxon>Stephanodiscales</taxon>
        <taxon>Stephanodiscaceae</taxon>
        <taxon>Cyclostephanos</taxon>
    </lineage>
</organism>
<gene>
    <name evidence="1" type="ORF">ACHAXA_011020</name>
</gene>
<evidence type="ECO:0000313" key="1">
    <source>
        <dbReference type="EMBL" id="KAL3807213.1"/>
    </source>
</evidence>
<comment type="caution">
    <text evidence="1">The sequence shown here is derived from an EMBL/GenBank/DDBJ whole genome shotgun (WGS) entry which is preliminary data.</text>
</comment>
<sequence length="137" mass="15445">MPLRSMHASPLVIDDGTPRIVEMTSTICSLHAVVGADGRALYDYAVSLSSEYAYLYGEEFSLEELLMGIAEDAGDDDEIRIEAVRMRIIGRILGLTCPFHPQKWPRGRNRRECRDDGTSVVSRRSKRCRGVAQSIRW</sequence>
<keyword evidence="2" id="KW-1185">Reference proteome</keyword>
<dbReference type="Proteomes" id="UP001530377">
    <property type="component" value="Unassembled WGS sequence"/>
</dbReference>
<reference evidence="1 2" key="1">
    <citation type="submission" date="2024-10" db="EMBL/GenBank/DDBJ databases">
        <title>Updated reference genomes for cyclostephanoid diatoms.</title>
        <authorList>
            <person name="Roberts W.R."/>
            <person name="Alverson A.J."/>
        </authorList>
    </citation>
    <scope>NUCLEOTIDE SEQUENCE [LARGE SCALE GENOMIC DNA]</scope>
    <source>
        <strain evidence="1 2">AJA228-03</strain>
    </source>
</reference>
<evidence type="ECO:0000313" key="2">
    <source>
        <dbReference type="Proteomes" id="UP001530377"/>
    </source>
</evidence>
<dbReference type="AlphaFoldDB" id="A0ABD3R3A4"/>
<protein>
    <submittedName>
        <fullName evidence="1">Uncharacterized protein</fullName>
    </submittedName>
</protein>
<dbReference type="Gene3D" id="3.60.20.10">
    <property type="entry name" value="Glutamine Phosphoribosylpyrophosphate, subunit 1, domain 1"/>
    <property type="match status" value="1"/>
</dbReference>
<dbReference type="EMBL" id="JALLPB020000662">
    <property type="protein sequence ID" value="KAL3807213.1"/>
    <property type="molecule type" value="Genomic_DNA"/>
</dbReference>
<dbReference type="InterPro" id="IPR029055">
    <property type="entry name" value="Ntn_hydrolases_N"/>
</dbReference>
<proteinExistence type="predicted"/>
<accession>A0ABD3R3A4</accession>